<dbReference type="InterPro" id="IPR050234">
    <property type="entry name" value="Nuclear_hormone_rcpt_NR1"/>
</dbReference>
<keyword evidence="4" id="KW-0805">Transcription regulation</keyword>
<comment type="caution">
    <text evidence="11">The sequence shown here is derived from an EMBL/GenBank/DDBJ whole genome shotgun (WGS) entry which is preliminary data.</text>
</comment>
<dbReference type="Gene3D" id="1.10.565.10">
    <property type="entry name" value="Retinoid X Receptor"/>
    <property type="match status" value="1"/>
</dbReference>
<keyword evidence="2" id="KW-0863">Zinc-finger</keyword>
<dbReference type="Pfam" id="PF00105">
    <property type="entry name" value="zf-C4"/>
    <property type="match status" value="1"/>
</dbReference>
<dbReference type="GO" id="GO:0000978">
    <property type="term" value="F:RNA polymerase II cis-regulatory region sequence-specific DNA binding"/>
    <property type="evidence" value="ECO:0007669"/>
    <property type="project" value="TreeGrafter"/>
</dbReference>
<dbReference type="GO" id="GO:0045944">
    <property type="term" value="P:positive regulation of transcription by RNA polymerase II"/>
    <property type="evidence" value="ECO:0007669"/>
    <property type="project" value="TreeGrafter"/>
</dbReference>
<evidence type="ECO:0000256" key="5">
    <source>
        <dbReference type="ARBA" id="ARBA00023125"/>
    </source>
</evidence>
<evidence type="ECO:0000259" key="10">
    <source>
        <dbReference type="PROSITE" id="PS51030"/>
    </source>
</evidence>
<evidence type="ECO:0000256" key="7">
    <source>
        <dbReference type="ARBA" id="ARBA00023170"/>
    </source>
</evidence>
<evidence type="ECO:0000256" key="8">
    <source>
        <dbReference type="ARBA" id="ARBA00023242"/>
    </source>
</evidence>
<feature type="domain" description="Nuclear receptor" evidence="10">
    <location>
        <begin position="1"/>
        <end position="75"/>
    </location>
</feature>
<reference evidence="12" key="1">
    <citation type="submission" date="2017-01" db="EMBL/GenBank/DDBJ databases">
        <title>Comparative genomics of anhydrobiosis in the tardigrade Hypsibius dujardini.</title>
        <authorList>
            <person name="Yoshida Y."/>
            <person name="Koutsovoulos G."/>
            <person name="Laetsch D."/>
            <person name="Stevens L."/>
            <person name="Kumar S."/>
            <person name="Horikawa D."/>
            <person name="Ishino K."/>
            <person name="Komine S."/>
            <person name="Tomita M."/>
            <person name="Blaxter M."/>
            <person name="Arakawa K."/>
        </authorList>
    </citation>
    <scope>NUCLEOTIDE SEQUENCE [LARGE SCALE GENOMIC DNA]</scope>
    <source>
        <strain evidence="12">Z151</strain>
    </source>
</reference>
<evidence type="ECO:0000256" key="6">
    <source>
        <dbReference type="ARBA" id="ARBA00023163"/>
    </source>
</evidence>
<dbReference type="EMBL" id="MTYJ01000454">
    <property type="protein sequence ID" value="OWA54757.1"/>
    <property type="molecule type" value="Genomic_DNA"/>
</dbReference>
<dbReference type="PRINTS" id="PR00047">
    <property type="entry name" value="STROIDFINGER"/>
</dbReference>
<dbReference type="GO" id="GO:0004879">
    <property type="term" value="F:nuclear receptor activity"/>
    <property type="evidence" value="ECO:0007669"/>
    <property type="project" value="TreeGrafter"/>
</dbReference>
<dbReference type="SMART" id="SM00399">
    <property type="entry name" value="ZnF_C4"/>
    <property type="match status" value="1"/>
</dbReference>
<dbReference type="GO" id="GO:0000122">
    <property type="term" value="P:negative regulation of transcription by RNA polymerase II"/>
    <property type="evidence" value="ECO:0007669"/>
    <property type="project" value="TreeGrafter"/>
</dbReference>
<keyword evidence="7 11" id="KW-0675">Receptor</keyword>
<accession>A0A9X6RP74</accession>
<evidence type="ECO:0000256" key="4">
    <source>
        <dbReference type="ARBA" id="ARBA00023015"/>
    </source>
</evidence>
<dbReference type="InterPro" id="IPR013088">
    <property type="entry name" value="Znf_NHR/GATA"/>
</dbReference>
<keyword evidence="12" id="KW-1185">Reference proteome</keyword>
<keyword evidence="3" id="KW-0862">Zinc</keyword>
<dbReference type="GO" id="GO:0008270">
    <property type="term" value="F:zinc ion binding"/>
    <property type="evidence" value="ECO:0007669"/>
    <property type="project" value="UniProtKB-KW"/>
</dbReference>
<proteinExistence type="predicted"/>
<keyword evidence="6" id="KW-0804">Transcription</keyword>
<evidence type="ECO:0000256" key="3">
    <source>
        <dbReference type="ARBA" id="ARBA00022833"/>
    </source>
</evidence>
<feature type="region of interest" description="Disordered" evidence="9">
    <location>
        <begin position="79"/>
        <end position="100"/>
    </location>
</feature>
<evidence type="ECO:0000313" key="11">
    <source>
        <dbReference type="EMBL" id="OWA54757.1"/>
    </source>
</evidence>
<sequence length="498" mass="56805">MKCEICGRAATGVHYGVLACEGCKAFYRRGVEKKITYLCYFGNNCTPDANTRACCKACRFQRCLRLGMKIHGAKLKDPVLDGKKKGKRKLQGKNAESPESCPTMEISRITCSTQTDPNPLSTNPGISSADDFIDPDDALFPDLALAEVPSGYELDLADMDVEDDEAAASVPSDRLAMVRSKRWSLLDREGQPPRRKMVTFMNHYMAVLEDNRRQMAATVQAVASAIEEVFGDQIRCWKSCMERELIFGEMLYQPQTTLEIMMETLYCHNADSVKRTQRFASMMPGTCELDVSAKKNVTAGWKWLAFWLIHHGGFLTAEESYIVIGADNLRYCRYWQQMISEWPLLVFIYKFCGEFKEIGLTQIETYLLLAVVMFEPGVDVRKQSPEGNSKLELIHRHYTDVLFDALKRRCTDNAQLTDTCRKLERFFSALKLVHRLHRHYFRALDMTKAPFRAMKGQRQVTVLDALRWKDDNEDPNGFDNRAPLAYKPFAIRIGSSES</sequence>
<evidence type="ECO:0000256" key="9">
    <source>
        <dbReference type="SAM" id="MobiDB-lite"/>
    </source>
</evidence>
<dbReference type="InterPro" id="IPR001628">
    <property type="entry name" value="Znf_hrmn_rcpt"/>
</dbReference>
<keyword evidence="8" id="KW-0539">Nucleus</keyword>
<dbReference type="Proteomes" id="UP000192578">
    <property type="component" value="Unassembled WGS sequence"/>
</dbReference>
<evidence type="ECO:0000313" key="12">
    <source>
        <dbReference type="Proteomes" id="UP000192578"/>
    </source>
</evidence>
<dbReference type="AlphaFoldDB" id="A0A9X6RP74"/>
<dbReference type="SUPFAM" id="SSF48508">
    <property type="entry name" value="Nuclear receptor ligand-binding domain"/>
    <property type="match status" value="1"/>
</dbReference>
<organism evidence="11 12">
    <name type="scientific">Hypsibius exemplaris</name>
    <name type="common">Freshwater tardigrade</name>
    <dbReference type="NCBI Taxonomy" id="2072580"/>
    <lineage>
        <taxon>Eukaryota</taxon>
        <taxon>Metazoa</taxon>
        <taxon>Ecdysozoa</taxon>
        <taxon>Tardigrada</taxon>
        <taxon>Eutardigrada</taxon>
        <taxon>Parachela</taxon>
        <taxon>Hypsibioidea</taxon>
        <taxon>Hypsibiidae</taxon>
        <taxon>Hypsibius</taxon>
    </lineage>
</organism>
<dbReference type="Gene3D" id="3.30.50.10">
    <property type="entry name" value="Erythroid Transcription Factor GATA-1, subunit A"/>
    <property type="match status" value="1"/>
</dbReference>
<dbReference type="SUPFAM" id="SSF57716">
    <property type="entry name" value="Glucocorticoid receptor-like (DNA-binding domain)"/>
    <property type="match status" value="1"/>
</dbReference>
<dbReference type="PROSITE" id="PS51257">
    <property type="entry name" value="PROKAR_LIPOPROTEIN"/>
    <property type="match status" value="1"/>
</dbReference>
<dbReference type="CDD" id="cd06916">
    <property type="entry name" value="NR_DBD_like"/>
    <property type="match status" value="1"/>
</dbReference>
<keyword evidence="5" id="KW-0238">DNA-binding</keyword>
<protein>
    <submittedName>
        <fullName evidence="11">Nuclear hormone receptor family member nhr-49</fullName>
    </submittedName>
</protein>
<gene>
    <name evidence="11" type="ORF">BV898_19156</name>
</gene>
<evidence type="ECO:0000256" key="1">
    <source>
        <dbReference type="ARBA" id="ARBA00022723"/>
    </source>
</evidence>
<evidence type="ECO:0000256" key="2">
    <source>
        <dbReference type="ARBA" id="ARBA00022771"/>
    </source>
</evidence>
<dbReference type="PROSITE" id="PS51030">
    <property type="entry name" value="NUCLEAR_REC_DBD_2"/>
    <property type="match status" value="1"/>
</dbReference>
<dbReference type="GO" id="GO:0030154">
    <property type="term" value="P:cell differentiation"/>
    <property type="evidence" value="ECO:0007669"/>
    <property type="project" value="TreeGrafter"/>
</dbReference>
<dbReference type="InterPro" id="IPR035500">
    <property type="entry name" value="NHR-like_dom_sf"/>
</dbReference>
<dbReference type="OrthoDB" id="5771769at2759"/>
<keyword evidence="1" id="KW-0479">Metal-binding</keyword>
<name>A0A9X6RP74_HYPEX</name>
<dbReference type="PANTHER" id="PTHR24082:SF473">
    <property type="entry name" value="ECDYSONE-INDUCED PROTEIN 75B, ISOFORM B"/>
    <property type="match status" value="1"/>
</dbReference>
<dbReference type="PANTHER" id="PTHR24082">
    <property type="entry name" value="NUCLEAR HORMONE RECEPTOR"/>
    <property type="match status" value="1"/>
</dbReference>
<dbReference type="GO" id="GO:0009755">
    <property type="term" value="P:hormone-mediated signaling pathway"/>
    <property type="evidence" value="ECO:0007669"/>
    <property type="project" value="TreeGrafter"/>
</dbReference>